<protein>
    <submittedName>
        <fullName evidence="1">Uncharacterized protein</fullName>
    </submittedName>
</protein>
<keyword evidence="2" id="KW-1185">Reference proteome</keyword>
<accession>A0A9J6NYV8</accession>
<dbReference type="RefSeq" id="WP_250858214.1">
    <property type="nucleotide sequence ID" value="NZ_JAGSOJ010000001.1"/>
</dbReference>
<dbReference type="AlphaFoldDB" id="A0A9J6NYV8"/>
<organism evidence="1 2">
    <name type="scientific">Oceanirhabdus seepicola</name>
    <dbReference type="NCBI Taxonomy" id="2828781"/>
    <lineage>
        <taxon>Bacteria</taxon>
        <taxon>Bacillati</taxon>
        <taxon>Bacillota</taxon>
        <taxon>Clostridia</taxon>
        <taxon>Eubacteriales</taxon>
        <taxon>Clostridiaceae</taxon>
        <taxon>Oceanirhabdus</taxon>
    </lineage>
</organism>
<comment type="caution">
    <text evidence="1">The sequence shown here is derived from an EMBL/GenBank/DDBJ whole genome shotgun (WGS) entry which is preliminary data.</text>
</comment>
<sequence>MFSEECLEKYDIKKDDNRILKEAYIYALKGLSIVGAHSADTGLVDLGVNSIFIKSINDFFNDEDEEILKKNIYDIIDIREDLIVKVGYVSGKIYNQGDSLLKKVVKVFYPSKKEESPYLHDAPSWCPTNDEDIYETGVKVIREMEENPLKNKLQVITFGALGTYEKLKRPDYNKKYRRNLVEFMMKVLASTLNEELKEEQLDDIIRKIDRK</sequence>
<proteinExistence type="predicted"/>
<name>A0A9J6NYV8_9CLOT</name>
<evidence type="ECO:0000313" key="1">
    <source>
        <dbReference type="EMBL" id="MCM1989244.1"/>
    </source>
</evidence>
<evidence type="ECO:0000313" key="2">
    <source>
        <dbReference type="Proteomes" id="UP001056429"/>
    </source>
</evidence>
<gene>
    <name evidence="1" type="ORF">KDK92_05780</name>
</gene>
<dbReference type="EMBL" id="JAGSOJ010000001">
    <property type="protein sequence ID" value="MCM1989244.1"/>
    <property type="molecule type" value="Genomic_DNA"/>
</dbReference>
<reference evidence="1" key="1">
    <citation type="journal article" date="2021" name="mSystems">
        <title>Bacteria and Archaea Synergistically Convert Glycine Betaine to Biogenic Methane in the Formosa Cold Seep of the South China Sea.</title>
        <authorList>
            <person name="Li L."/>
            <person name="Zhang W."/>
            <person name="Zhang S."/>
            <person name="Song L."/>
            <person name="Sun Q."/>
            <person name="Zhang H."/>
            <person name="Xiang H."/>
            <person name="Dong X."/>
        </authorList>
    </citation>
    <scope>NUCLEOTIDE SEQUENCE</scope>
    <source>
        <strain evidence="1">ZWT</strain>
    </source>
</reference>
<dbReference type="Proteomes" id="UP001056429">
    <property type="component" value="Unassembled WGS sequence"/>
</dbReference>
<reference evidence="1" key="2">
    <citation type="submission" date="2021-04" db="EMBL/GenBank/DDBJ databases">
        <authorList>
            <person name="Dong X."/>
        </authorList>
    </citation>
    <scope>NUCLEOTIDE SEQUENCE</scope>
    <source>
        <strain evidence="1">ZWT</strain>
    </source>
</reference>